<reference evidence="6" key="1">
    <citation type="submission" date="2023-11" db="UniProtKB">
        <authorList>
            <consortium name="WormBaseParasite"/>
        </authorList>
    </citation>
    <scope>IDENTIFICATION</scope>
</reference>
<evidence type="ECO:0000256" key="1">
    <source>
        <dbReference type="ARBA" id="ARBA00004138"/>
    </source>
</evidence>
<feature type="coiled-coil region" evidence="4">
    <location>
        <begin position="393"/>
        <end position="456"/>
    </location>
</feature>
<evidence type="ECO:0000313" key="6">
    <source>
        <dbReference type="WBParaSite" id="SMRG1_6080.1"/>
    </source>
</evidence>
<dbReference type="PANTHER" id="PTHR31183">
    <property type="entry name" value="TRICHOPLEIN KERATIN FILAMENT-BINDING PROTEIN FAMILY MEMBER"/>
    <property type="match status" value="1"/>
</dbReference>
<sequence length="519" mass="61764">MLSKGHPKLRSGVSLETKNSGLMSANLWNKIHKINEFKSQLSKALSDVDKLKELAIWENDKLENQIHAETLRRYRKAKSKEAEELNKKKEHLKAVLTNDENKILKDCKTASEEKAERLKYLRAQAELLEKQKKETDEKIALEKYDQRLREQSAELRQELSKRRAKEIARDLLIQIEMKRKQNLLEKRQNDYLDKFVLTHSKDMSNEADAQMIVEGKKRIANVLRRQIERKEQEKLVEKAEKLKQANALEELNKQLKQEKEDEVTKKKLGFSKVKLDLEKCLQEKLLRKSEEHNQEAQYDNLLTLLNQQVDKERSGNQRDKVTLKKEALQYLEHVRDSKEAEKMYEEEISRSIDEHIAKQQNLGHHKKMQLLVARENLKNDVNKVCRQQIVEKRKKQDEEKLEHIEEVKELNEIIERMKLDSKYELQLRRQNVETYRNALERQIADQRTRYKQLIADNSREFEKNKKKEEQLTELVHNIVNSNETDYNRHPWQKLLATGHWSIPVWDGELQISKFASARY</sequence>
<dbReference type="PANTHER" id="PTHR31183:SF1">
    <property type="entry name" value="CILIA- AND FLAGELLA-ASSOCIATED PROTEIN 53"/>
    <property type="match status" value="1"/>
</dbReference>
<feature type="coiled-coil region" evidence="4">
    <location>
        <begin position="34"/>
        <end position="161"/>
    </location>
</feature>
<accession>A0AA85A2T6</accession>
<evidence type="ECO:0000256" key="3">
    <source>
        <dbReference type="ARBA" id="ARBA00023273"/>
    </source>
</evidence>
<dbReference type="AlphaFoldDB" id="A0AA85A2T6"/>
<evidence type="ECO:0000313" key="5">
    <source>
        <dbReference type="Proteomes" id="UP000050790"/>
    </source>
</evidence>
<keyword evidence="2" id="KW-0969">Cilium</keyword>
<evidence type="ECO:0000256" key="2">
    <source>
        <dbReference type="ARBA" id="ARBA00023069"/>
    </source>
</evidence>
<proteinExistence type="predicted"/>
<keyword evidence="3" id="KW-0966">Cell projection</keyword>
<evidence type="ECO:0008006" key="7">
    <source>
        <dbReference type="Google" id="ProtNLM"/>
    </source>
</evidence>
<comment type="subcellular location">
    <subcellularLocation>
        <location evidence="1">Cell projection</location>
        <location evidence="1">Cilium</location>
    </subcellularLocation>
</comment>
<name>A0AA85A2T6_9TREM</name>
<organism evidence="5 6">
    <name type="scientific">Schistosoma margrebowiei</name>
    <dbReference type="NCBI Taxonomy" id="48269"/>
    <lineage>
        <taxon>Eukaryota</taxon>
        <taxon>Metazoa</taxon>
        <taxon>Spiralia</taxon>
        <taxon>Lophotrochozoa</taxon>
        <taxon>Platyhelminthes</taxon>
        <taxon>Trematoda</taxon>
        <taxon>Digenea</taxon>
        <taxon>Strigeidida</taxon>
        <taxon>Schistosomatoidea</taxon>
        <taxon>Schistosomatidae</taxon>
        <taxon>Schistosoma</taxon>
    </lineage>
</organism>
<dbReference type="Proteomes" id="UP000050790">
    <property type="component" value="Unassembled WGS sequence"/>
</dbReference>
<evidence type="ECO:0000256" key="4">
    <source>
        <dbReference type="SAM" id="Coils"/>
    </source>
</evidence>
<dbReference type="InterPro" id="IPR043596">
    <property type="entry name" value="CFAP53/TCHP"/>
</dbReference>
<feature type="coiled-coil region" evidence="4">
    <location>
        <begin position="213"/>
        <end position="268"/>
    </location>
</feature>
<protein>
    <recommendedName>
        <fullName evidence="7">Trichohyalin-plectin-homology domain-containing protein</fullName>
    </recommendedName>
</protein>
<dbReference type="WBParaSite" id="SMRG1_6080.1">
    <property type="protein sequence ID" value="SMRG1_6080.1"/>
    <property type="gene ID" value="SMRG1_6080"/>
</dbReference>
<keyword evidence="4" id="KW-0175">Coiled coil</keyword>
<dbReference type="GO" id="GO:0005929">
    <property type="term" value="C:cilium"/>
    <property type="evidence" value="ECO:0007669"/>
    <property type="project" value="UniProtKB-SubCell"/>
</dbReference>